<evidence type="ECO:0000313" key="1">
    <source>
        <dbReference type="EMBL" id="EET60167.1"/>
    </source>
</evidence>
<name>C6LGG7_9FIRM</name>
<comment type="caution">
    <text evidence="1">The sequence shown here is derived from an EMBL/GenBank/DDBJ whole genome shotgun (WGS) entry which is preliminary data.</text>
</comment>
<accession>C6LGG7</accession>
<sequence>MQNRPFLLYYPLENGREVRAVAVSFTEKEPAKRLVFHPASFEVIEHHVEVYVSADGGNFAHAERPADPFRNSLATASLVAGI</sequence>
<organism evidence="1 2">
    <name type="scientific">Marvinbryantia formatexigens DSM 14469</name>
    <dbReference type="NCBI Taxonomy" id="478749"/>
    <lineage>
        <taxon>Bacteria</taxon>
        <taxon>Bacillati</taxon>
        <taxon>Bacillota</taxon>
        <taxon>Clostridia</taxon>
        <taxon>Lachnospirales</taxon>
        <taxon>Lachnospiraceae</taxon>
        <taxon>Marvinbryantia</taxon>
    </lineage>
</organism>
<protein>
    <submittedName>
        <fullName evidence="1">Uncharacterized protein</fullName>
    </submittedName>
</protein>
<gene>
    <name evidence="1" type="ORF">BRYFOR_07727</name>
</gene>
<proteinExistence type="predicted"/>
<dbReference type="AlphaFoldDB" id="C6LGG7"/>
<dbReference type="EMBL" id="ACCL02000012">
    <property type="protein sequence ID" value="EET60167.1"/>
    <property type="molecule type" value="Genomic_DNA"/>
</dbReference>
<keyword evidence="2" id="KW-1185">Reference proteome</keyword>
<evidence type="ECO:0000313" key="2">
    <source>
        <dbReference type="Proteomes" id="UP000005561"/>
    </source>
</evidence>
<dbReference type="Proteomes" id="UP000005561">
    <property type="component" value="Unassembled WGS sequence"/>
</dbReference>
<reference evidence="1" key="1">
    <citation type="submission" date="2009-07" db="EMBL/GenBank/DDBJ databases">
        <authorList>
            <person name="Weinstock G."/>
            <person name="Sodergren E."/>
            <person name="Clifton S."/>
            <person name="Fulton L."/>
            <person name="Fulton B."/>
            <person name="Courtney L."/>
            <person name="Fronick C."/>
            <person name="Harrison M."/>
            <person name="Strong C."/>
            <person name="Farmer C."/>
            <person name="Delahaunty K."/>
            <person name="Markovic C."/>
            <person name="Hall O."/>
            <person name="Minx P."/>
            <person name="Tomlinson C."/>
            <person name="Mitreva M."/>
            <person name="Nelson J."/>
            <person name="Hou S."/>
            <person name="Wollam A."/>
            <person name="Pepin K.H."/>
            <person name="Johnson M."/>
            <person name="Bhonagiri V."/>
            <person name="Nash W.E."/>
            <person name="Warren W."/>
            <person name="Chinwalla A."/>
            <person name="Mardis E.R."/>
            <person name="Wilson R.K."/>
        </authorList>
    </citation>
    <scope>NUCLEOTIDE SEQUENCE [LARGE SCALE GENOMIC DNA]</scope>
    <source>
        <strain evidence="1">DSM 14469</strain>
    </source>
</reference>